<dbReference type="OrthoDB" id="7053703at2"/>
<dbReference type="EMBL" id="MNAN01000036">
    <property type="protein sequence ID" value="OHU93747.1"/>
    <property type="molecule type" value="Genomic_DNA"/>
</dbReference>
<dbReference type="Proteomes" id="UP000180253">
    <property type="component" value="Unassembled WGS sequence"/>
</dbReference>
<evidence type="ECO:0008006" key="4">
    <source>
        <dbReference type="Google" id="ProtNLM"/>
    </source>
</evidence>
<protein>
    <recommendedName>
        <fullName evidence="4">Peptidase M43 pregnancy-associated plasma-A domain-containing protein</fullName>
    </recommendedName>
</protein>
<dbReference type="Pfam" id="PF13582">
    <property type="entry name" value="Reprolysin_3"/>
    <property type="match status" value="1"/>
</dbReference>
<proteinExistence type="predicted"/>
<evidence type="ECO:0000313" key="3">
    <source>
        <dbReference type="Proteomes" id="UP000180253"/>
    </source>
</evidence>
<dbReference type="GO" id="GO:0008237">
    <property type="term" value="F:metallopeptidase activity"/>
    <property type="evidence" value="ECO:0007669"/>
    <property type="project" value="InterPro"/>
</dbReference>
<feature type="chain" id="PRO_5010178246" description="Peptidase M43 pregnancy-associated plasma-A domain-containing protein" evidence="1">
    <location>
        <begin position="24"/>
        <end position="440"/>
    </location>
</feature>
<evidence type="ECO:0000256" key="1">
    <source>
        <dbReference type="SAM" id="SignalP"/>
    </source>
</evidence>
<evidence type="ECO:0000313" key="2">
    <source>
        <dbReference type="EMBL" id="OHU93747.1"/>
    </source>
</evidence>
<dbReference type="AlphaFoldDB" id="A0A1S1N2R7"/>
<dbReference type="RefSeq" id="WP_070993528.1">
    <property type="nucleotide sequence ID" value="NZ_CBCSHD010000023.1"/>
</dbReference>
<dbReference type="STRING" id="327939.BIW53_18595"/>
<keyword evidence="1" id="KW-0732">Signal</keyword>
<dbReference type="Gene3D" id="3.40.390.10">
    <property type="entry name" value="Collagenase (Catalytic Domain)"/>
    <property type="match status" value="1"/>
</dbReference>
<dbReference type="SUPFAM" id="SSF55486">
    <property type="entry name" value="Metalloproteases ('zincins'), catalytic domain"/>
    <property type="match status" value="1"/>
</dbReference>
<sequence length="440" mass="48426">MIKRSLINFCIASLCAAPSLALANTQVGVRFVVDDSLISGWRTEQTIRDELDTWILEANTILADSKINMSLYTAETVMRQMATDSSGNTESHDETIFNHMNRQIGGFYNVENRAKEIGADYTVAIVPRVNNGETGDDLRSYCGVAKQVSTNSDEVAAKRFIQSTAIVAYHCGSDTFVHELGHLFGLAHGTQVAQALDDKAHNKGYHNYSKGWGRIVEIVSPGYTEADEALETGEYGTIMVGNYLRYWSQRNANTFIGMFSNPNVSDVVCSTNSRPSPCGNAYLGDAARTIRELSSFYASHQTPDVHTLTYSDYNLRACISQTYPYTPGSDAYDIHRIRNISCPASGVRTLDGLENITGLKMPTIGNYRPTIIYPHIDLSRNQIINLDALYDVIPGASINLQGNNVANCHQLDDLEQIHSGLIRPDKCLNVAALTVTTSIL</sequence>
<organism evidence="2 3">
    <name type="scientific">Pseudoalteromonas byunsanensis</name>
    <dbReference type="NCBI Taxonomy" id="327939"/>
    <lineage>
        <taxon>Bacteria</taxon>
        <taxon>Pseudomonadati</taxon>
        <taxon>Pseudomonadota</taxon>
        <taxon>Gammaproteobacteria</taxon>
        <taxon>Alteromonadales</taxon>
        <taxon>Pseudoalteromonadaceae</taxon>
        <taxon>Pseudoalteromonas</taxon>
    </lineage>
</organism>
<gene>
    <name evidence="2" type="ORF">BIW53_18595</name>
</gene>
<feature type="signal peptide" evidence="1">
    <location>
        <begin position="1"/>
        <end position="23"/>
    </location>
</feature>
<reference evidence="2 3" key="1">
    <citation type="submission" date="2016-10" db="EMBL/GenBank/DDBJ databases">
        <title>Pseudoalteromonas amylolytica sp. nov., isolated from the surface seawater.</title>
        <authorList>
            <person name="Wu Y.-H."/>
            <person name="Cheng H."/>
            <person name="Jin X.-B."/>
            <person name="Wang C.-S."/>
            <person name="Xu X.-W."/>
        </authorList>
    </citation>
    <scope>NUCLEOTIDE SEQUENCE [LARGE SCALE GENOMIC DNA]</scope>
    <source>
        <strain evidence="2 3">JCM 12483</strain>
    </source>
</reference>
<name>A0A1S1N2R7_9GAMM</name>
<dbReference type="InterPro" id="IPR024079">
    <property type="entry name" value="MetalloPept_cat_dom_sf"/>
</dbReference>
<accession>A0A1S1N2R7</accession>
<keyword evidence="3" id="KW-1185">Reference proteome</keyword>
<comment type="caution">
    <text evidence="2">The sequence shown here is derived from an EMBL/GenBank/DDBJ whole genome shotgun (WGS) entry which is preliminary data.</text>
</comment>